<dbReference type="AlphaFoldDB" id="A0A6P0H5I2"/>
<gene>
    <name evidence="1" type="ORF">G3R41_08800</name>
</gene>
<proteinExistence type="predicted"/>
<dbReference type="RefSeq" id="WP_163610734.1">
    <property type="nucleotide sequence ID" value="NZ_JAAGWB010000018.1"/>
</dbReference>
<reference evidence="1 2" key="1">
    <citation type="submission" date="2020-02" db="EMBL/GenBank/DDBJ databases">
        <title>The WGS of Modestobacter muralis DSM 100205.</title>
        <authorList>
            <person name="Jiang Z."/>
        </authorList>
    </citation>
    <scope>NUCLEOTIDE SEQUENCE [LARGE SCALE GENOMIC DNA]</scope>
    <source>
        <strain evidence="1 2">DSM 100205</strain>
    </source>
</reference>
<accession>A0A6P0H5I2</accession>
<organism evidence="1 2">
    <name type="scientific">Modestobacter muralis</name>
    <dbReference type="NCBI Taxonomy" id="1608614"/>
    <lineage>
        <taxon>Bacteria</taxon>
        <taxon>Bacillati</taxon>
        <taxon>Actinomycetota</taxon>
        <taxon>Actinomycetes</taxon>
        <taxon>Geodermatophilales</taxon>
        <taxon>Geodermatophilaceae</taxon>
        <taxon>Modestobacter</taxon>
    </lineage>
</organism>
<comment type="caution">
    <text evidence="1">The sequence shown here is derived from an EMBL/GenBank/DDBJ whole genome shotgun (WGS) entry which is preliminary data.</text>
</comment>
<evidence type="ECO:0000313" key="2">
    <source>
        <dbReference type="Proteomes" id="UP000471152"/>
    </source>
</evidence>
<protein>
    <submittedName>
        <fullName evidence="1">Uncharacterized protein</fullName>
    </submittedName>
</protein>
<dbReference type="EMBL" id="JAAGWB010000018">
    <property type="protein sequence ID" value="NEN51037.1"/>
    <property type="molecule type" value="Genomic_DNA"/>
</dbReference>
<name>A0A6P0H5I2_9ACTN</name>
<dbReference type="Proteomes" id="UP000471152">
    <property type="component" value="Unassembled WGS sequence"/>
</dbReference>
<evidence type="ECO:0000313" key="1">
    <source>
        <dbReference type="EMBL" id="NEN51037.1"/>
    </source>
</evidence>
<sequence length="62" mass="6550">MGYAEEAKILLTRAKQQGESNPLGLAQLYATLAVLDAVDELSSQVGYLAGSVDEQIDAAKKP</sequence>